<evidence type="ECO:0000256" key="4">
    <source>
        <dbReference type="ARBA" id="ARBA00022815"/>
    </source>
</evidence>
<dbReference type="AlphaFoldDB" id="A0A9Q0M953"/>
<feature type="signal peptide" evidence="7">
    <location>
        <begin position="1"/>
        <end position="22"/>
    </location>
</feature>
<sequence>MFTLTYACLLLLIGLWAKCIEPAVIDNGAGVMTPYPNKDVQRRMANPYMSDFNGGGGNGGGNNNIDGAENAPLDGQLVNNPMMTNNERDNDHLLTQREINQLITDHLSRMPFNGKFSNPTYWLKPTRELNIATNPNLQFLTQGDETLRARRYAQAKSNQNFLRFGRRYKRPKETKDTAFLRFGRGGNMIESTMKSSVSGESGNYV</sequence>
<dbReference type="EMBL" id="JAPWDV010000002">
    <property type="protein sequence ID" value="KAJ6220007.1"/>
    <property type="molecule type" value="Genomic_DNA"/>
</dbReference>
<evidence type="ECO:0000256" key="6">
    <source>
        <dbReference type="SAM" id="MobiDB-lite"/>
    </source>
</evidence>
<feature type="chain" id="PRO_5040309143" evidence="7">
    <location>
        <begin position="23"/>
        <end position="205"/>
    </location>
</feature>
<accession>A0A9Q0M953</accession>
<keyword evidence="9" id="KW-1185">Reference proteome</keyword>
<evidence type="ECO:0000313" key="9">
    <source>
        <dbReference type="Proteomes" id="UP001142055"/>
    </source>
</evidence>
<evidence type="ECO:0000256" key="5">
    <source>
        <dbReference type="ARBA" id="ARBA00023320"/>
    </source>
</evidence>
<proteinExistence type="inferred from homology"/>
<keyword evidence="4" id="KW-0027">Amidation</keyword>
<keyword evidence="5" id="KW-0527">Neuropeptide</keyword>
<comment type="similarity">
    <text evidence="2">Belongs to the FARP (FMRFamide related peptide) family.</text>
</comment>
<evidence type="ECO:0000256" key="7">
    <source>
        <dbReference type="SAM" id="SignalP"/>
    </source>
</evidence>
<name>A0A9Q0M953_BLOTA</name>
<dbReference type="OrthoDB" id="10628961at2759"/>
<comment type="caution">
    <text evidence="8">The sequence shown here is derived from an EMBL/GenBank/DDBJ whole genome shotgun (WGS) entry which is preliminary data.</text>
</comment>
<dbReference type="Pfam" id="PF01581">
    <property type="entry name" value="FARP"/>
    <property type="match status" value="2"/>
</dbReference>
<feature type="region of interest" description="Disordered" evidence="6">
    <location>
        <begin position="50"/>
        <end position="88"/>
    </location>
</feature>
<protein>
    <submittedName>
        <fullName evidence="8">Uncharacterized protein</fullName>
    </submittedName>
</protein>
<comment type="subcellular location">
    <subcellularLocation>
        <location evidence="1">Secreted</location>
    </subcellularLocation>
</comment>
<dbReference type="InterPro" id="IPR002544">
    <property type="entry name" value="FMRFamid-related_peptide-like"/>
</dbReference>
<evidence type="ECO:0000256" key="1">
    <source>
        <dbReference type="ARBA" id="ARBA00004613"/>
    </source>
</evidence>
<gene>
    <name evidence="8" type="ORF">RDWZM_005819</name>
</gene>
<evidence type="ECO:0000256" key="3">
    <source>
        <dbReference type="ARBA" id="ARBA00022525"/>
    </source>
</evidence>
<dbReference type="GO" id="GO:0005576">
    <property type="term" value="C:extracellular region"/>
    <property type="evidence" value="ECO:0007669"/>
    <property type="project" value="UniProtKB-SubCell"/>
</dbReference>
<evidence type="ECO:0000313" key="8">
    <source>
        <dbReference type="EMBL" id="KAJ6220007.1"/>
    </source>
</evidence>
<keyword evidence="3" id="KW-0964">Secreted</keyword>
<organism evidence="8 9">
    <name type="scientific">Blomia tropicalis</name>
    <name type="common">Mite</name>
    <dbReference type="NCBI Taxonomy" id="40697"/>
    <lineage>
        <taxon>Eukaryota</taxon>
        <taxon>Metazoa</taxon>
        <taxon>Ecdysozoa</taxon>
        <taxon>Arthropoda</taxon>
        <taxon>Chelicerata</taxon>
        <taxon>Arachnida</taxon>
        <taxon>Acari</taxon>
        <taxon>Acariformes</taxon>
        <taxon>Sarcoptiformes</taxon>
        <taxon>Astigmata</taxon>
        <taxon>Glycyphagoidea</taxon>
        <taxon>Echimyopodidae</taxon>
        <taxon>Blomia</taxon>
    </lineage>
</organism>
<dbReference type="Proteomes" id="UP001142055">
    <property type="component" value="Chromosome 2"/>
</dbReference>
<reference evidence="8" key="1">
    <citation type="submission" date="2022-12" db="EMBL/GenBank/DDBJ databases">
        <title>Genome assemblies of Blomia tropicalis.</title>
        <authorList>
            <person name="Cui Y."/>
        </authorList>
    </citation>
    <scope>NUCLEOTIDE SEQUENCE</scope>
    <source>
        <tissue evidence="8">Adult mites</tissue>
    </source>
</reference>
<feature type="compositionally biased region" description="Gly residues" evidence="6">
    <location>
        <begin position="53"/>
        <end position="62"/>
    </location>
</feature>
<keyword evidence="7" id="KW-0732">Signal</keyword>
<evidence type="ECO:0000256" key="2">
    <source>
        <dbReference type="ARBA" id="ARBA00006356"/>
    </source>
</evidence>
<dbReference type="GO" id="GO:0007218">
    <property type="term" value="P:neuropeptide signaling pathway"/>
    <property type="evidence" value="ECO:0007669"/>
    <property type="project" value="UniProtKB-KW"/>
</dbReference>